<keyword evidence="2" id="KW-1185">Reference proteome</keyword>
<dbReference type="Proteomes" id="UP001055811">
    <property type="component" value="Linkage Group LG01"/>
</dbReference>
<reference evidence="1 2" key="2">
    <citation type="journal article" date="2022" name="Mol. Ecol. Resour.">
        <title>The genomes of chicory, endive, great burdock and yacon provide insights into Asteraceae paleo-polyploidization history and plant inulin production.</title>
        <authorList>
            <person name="Fan W."/>
            <person name="Wang S."/>
            <person name="Wang H."/>
            <person name="Wang A."/>
            <person name="Jiang F."/>
            <person name="Liu H."/>
            <person name="Zhao H."/>
            <person name="Xu D."/>
            <person name="Zhang Y."/>
        </authorList>
    </citation>
    <scope>NUCLEOTIDE SEQUENCE [LARGE SCALE GENOMIC DNA]</scope>
    <source>
        <strain evidence="2">cv. Punajuju</strain>
        <tissue evidence="1">Leaves</tissue>
    </source>
</reference>
<dbReference type="EMBL" id="CM042009">
    <property type="protein sequence ID" value="KAI3788345.1"/>
    <property type="molecule type" value="Genomic_DNA"/>
</dbReference>
<accession>A0ACB9GZF4</accession>
<sequence>MGARLEALFLPASHFVLCSRENLVVVGMQDVAMLWGLDVVNFSNKDSSFMEVFLDLVAIKELADDI</sequence>
<gene>
    <name evidence="1" type="ORF">L2E82_01107</name>
</gene>
<name>A0ACB9GZF4_CICIN</name>
<protein>
    <submittedName>
        <fullName evidence="1">Uncharacterized protein</fullName>
    </submittedName>
</protein>
<evidence type="ECO:0000313" key="1">
    <source>
        <dbReference type="EMBL" id="KAI3788345.1"/>
    </source>
</evidence>
<evidence type="ECO:0000313" key="2">
    <source>
        <dbReference type="Proteomes" id="UP001055811"/>
    </source>
</evidence>
<reference evidence="2" key="1">
    <citation type="journal article" date="2022" name="Mol. Ecol. Resour.">
        <title>The genomes of chicory, endive, great burdock and yacon provide insights into Asteraceae palaeo-polyploidization history and plant inulin production.</title>
        <authorList>
            <person name="Fan W."/>
            <person name="Wang S."/>
            <person name="Wang H."/>
            <person name="Wang A."/>
            <person name="Jiang F."/>
            <person name="Liu H."/>
            <person name="Zhao H."/>
            <person name="Xu D."/>
            <person name="Zhang Y."/>
        </authorList>
    </citation>
    <scope>NUCLEOTIDE SEQUENCE [LARGE SCALE GENOMIC DNA]</scope>
    <source>
        <strain evidence="2">cv. Punajuju</strain>
    </source>
</reference>
<comment type="caution">
    <text evidence="1">The sequence shown here is derived from an EMBL/GenBank/DDBJ whole genome shotgun (WGS) entry which is preliminary data.</text>
</comment>
<proteinExistence type="predicted"/>
<organism evidence="1 2">
    <name type="scientific">Cichorium intybus</name>
    <name type="common">Chicory</name>
    <dbReference type="NCBI Taxonomy" id="13427"/>
    <lineage>
        <taxon>Eukaryota</taxon>
        <taxon>Viridiplantae</taxon>
        <taxon>Streptophyta</taxon>
        <taxon>Embryophyta</taxon>
        <taxon>Tracheophyta</taxon>
        <taxon>Spermatophyta</taxon>
        <taxon>Magnoliopsida</taxon>
        <taxon>eudicotyledons</taxon>
        <taxon>Gunneridae</taxon>
        <taxon>Pentapetalae</taxon>
        <taxon>asterids</taxon>
        <taxon>campanulids</taxon>
        <taxon>Asterales</taxon>
        <taxon>Asteraceae</taxon>
        <taxon>Cichorioideae</taxon>
        <taxon>Cichorieae</taxon>
        <taxon>Cichoriinae</taxon>
        <taxon>Cichorium</taxon>
    </lineage>
</organism>